<evidence type="ECO:0000256" key="1">
    <source>
        <dbReference type="ARBA" id="ARBA00002307"/>
    </source>
</evidence>
<dbReference type="SUPFAM" id="SSF55729">
    <property type="entry name" value="Acyl-CoA N-acyltransferases (Nat)"/>
    <property type="match status" value="1"/>
</dbReference>
<organism evidence="6 7">
    <name type="scientific">Aspergillus nanangensis</name>
    <dbReference type="NCBI Taxonomy" id="2582783"/>
    <lineage>
        <taxon>Eukaryota</taxon>
        <taxon>Fungi</taxon>
        <taxon>Dikarya</taxon>
        <taxon>Ascomycota</taxon>
        <taxon>Pezizomycotina</taxon>
        <taxon>Eurotiomycetes</taxon>
        <taxon>Eurotiomycetidae</taxon>
        <taxon>Eurotiales</taxon>
        <taxon>Aspergillaceae</taxon>
        <taxon>Aspergillus</taxon>
        <taxon>Aspergillus subgen. Circumdati</taxon>
    </lineage>
</organism>
<evidence type="ECO:0000256" key="2">
    <source>
        <dbReference type="ARBA" id="ARBA00008796"/>
    </source>
</evidence>
<comment type="caution">
    <text evidence="6">The sequence shown here is derived from an EMBL/GenBank/DDBJ whole genome shotgun (WGS) entry which is preliminary data.</text>
</comment>
<dbReference type="EMBL" id="VCAU01000059">
    <property type="protein sequence ID" value="KAF9887575.1"/>
    <property type="molecule type" value="Genomic_DNA"/>
</dbReference>
<dbReference type="Proteomes" id="UP001194746">
    <property type="component" value="Unassembled WGS sequence"/>
</dbReference>
<dbReference type="GO" id="GO:0075523">
    <property type="term" value="P:viral translational frameshifting"/>
    <property type="evidence" value="ECO:0007669"/>
    <property type="project" value="UniProtKB-KW"/>
</dbReference>
<reference evidence="6" key="1">
    <citation type="journal article" date="2019" name="Beilstein J. Org. Chem.">
        <title>Nanangenines: drimane sesquiterpenoids as the dominant metabolite cohort of a novel Australian fungus, Aspergillus nanangensis.</title>
        <authorList>
            <person name="Lacey H.J."/>
            <person name="Gilchrist C.L.M."/>
            <person name="Crombie A."/>
            <person name="Kalaitzis J.A."/>
            <person name="Vuong D."/>
            <person name="Rutledge P.J."/>
            <person name="Turner P."/>
            <person name="Pitt J.I."/>
            <person name="Lacey E."/>
            <person name="Chooi Y.H."/>
            <person name="Piggott A.M."/>
        </authorList>
    </citation>
    <scope>NUCLEOTIDE SEQUENCE</scope>
    <source>
        <strain evidence="6">MST-FP2251</strain>
    </source>
</reference>
<dbReference type="Pfam" id="PF02100">
    <property type="entry name" value="ODC_AZ"/>
    <property type="match status" value="1"/>
</dbReference>
<dbReference type="PANTHER" id="PTHR10279">
    <property type="entry name" value="ORNITHINE DECARBOXYLASE ANTIZYME"/>
    <property type="match status" value="1"/>
</dbReference>
<dbReference type="Gene3D" id="3.40.630.60">
    <property type="match status" value="1"/>
</dbReference>
<dbReference type="PANTHER" id="PTHR10279:SF10">
    <property type="entry name" value="ORNITHINE DECARBOXYLASE ANTIZYME"/>
    <property type="match status" value="1"/>
</dbReference>
<comment type="function">
    <text evidence="1">Ornithine decarboxylase (ODC) antizyme protein that negatively regulates ODC activity and intracellular polyamine biosynthesis in response to increased intracellular polyamine levels. Binds to ODC monomers, inhibiting the assembly of the functional ODC homodimer, and targets the monomers for ubiquitin-independent proteolytic destruction by the 26S proteasome.</text>
</comment>
<protein>
    <recommendedName>
        <fullName evidence="4">Ornithine decarboxylase antizyme</fullName>
    </recommendedName>
</protein>
<gene>
    <name evidence="6" type="ORF">FE257_009787</name>
</gene>
<comment type="similarity">
    <text evidence="2">Belongs to the ODC antizyme family.</text>
</comment>
<comment type="subunit">
    <text evidence="3">Interacts with ODC and thereby sterically blocks ODC homodimerization.</text>
</comment>
<sequence>MATFLNNNSSTASNNMQRFLEKAPRTTVLASCYSVTTSTSVVDGFHYSTTPGAGAQCPFINPMVEEVVSSNLSSEHKGEATHTIPEECERLFCDSLSAIFFGERRISRQESLGVDAGQVMRNHQDREHVRIEKWIEVLDYTSDYNYRGFVTDMNGERTLFVFFGEAALGHDLKTGLIALFELADISAFECSQIVACIPRSQDVTELEITRNLGWCGFSLTTLQPWNMEAHHTASISPRWVFLSAEV</sequence>
<proteinExistence type="inferred from homology"/>
<dbReference type="InterPro" id="IPR016181">
    <property type="entry name" value="Acyl_CoA_acyltransferase"/>
</dbReference>
<evidence type="ECO:0000313" key="6">
    <source>
        <dbReference type="EMBL" id="KAF9887575.1"/>
    </source>
</evidence>
<keyword evidence="5" id="KW-0688">Ribosomal frameshifting</keyword>
<dbReference type="GO" id="GO:0008073">
    <property type="term" value="F:ornithine decarboxylase inhibitor activity"/>
    <property type="evidence" value="ECO:0007669"/>
    <property type="project" value="InterPro"/>
</dbReference>
<reference evidence="6" key="2">
    <citation type="submission" date="2020-02" db="EMBL/GenBank/DDBJ databases">
        <authorList>
            <person name="Gilchrist C.L.M."/>
            <person name="Chooi Y.-H."/>
        </authorList>
    </citation>
    <scope>NUCLEOTIDE SEQUENCE</scope>
    <source>
        <strain evidence="6">MST-FP2251</strain>
    </source>
</reference>
<dbReference type="GO" id="GO:0005737">
    <property type="term" value="C:cytoplasm"/>
    <property type="evidence" value="ECO:0007669"/>
    <property type="project" value="TreeGrafter"/>
</dbReference>
<name>A0AAD4GSG5_ASPNN</name>
<accession>A0AAD4GSG5</accession>
<evidence type="ECO:0000256" key="5">
    <source>
        <dbReference type="ARBA" id="ARBA00022758"/>
    </source>
</evidence>
<dbReference type="GO" id="GO:0005634">
    <property type="term" value="C:nucleus"/>
    <property type="evidence" value="ECO:0007669"/>
    <property type="project" value="TreeGrafter"/>
</dbReference>
<evidence type="ECO:0000256" key="4">
    <source>
        <dbReference type="ARBA" id="ARBA00017712"/>
    </source>
</evidence>
<dbReference type="InterPro" id="IPR002993">
    <property type="entry name" value="ODC_AZ"/>
</dbReference>
<dbReference type="GO" id="GO:0045732">
    <property type="term" value="P:positive regulation of protein catabolic process"/>
    <property type="evidence" value="ECO:0007669"/>
    <property type="project" value="TreeGrafter"/>
</dbReference>
<dbReference type="InterPro" id="IPR038581">
    <property type="entry name" value="ODC_AZ_sf"/>
</dbReference>
<dbReference type="AlphaFoldDB" id="A0AAD4GSG5"/>
<keyword evidence="7" id="KW-1185">Reference proteome</keyword>
<evidence type="ECO:0000313" key="7">
    <source>
        <dbReference type="Proteomes" id="UP001194746"/>
    </source>
</evidence>
<evidence type="ECO:0000256" key="3">
    <source>
        <dbReference type="ARBA" id="ARBA00011486"/>
    </source>
</evidence>